<evidence type="ECO:0000256" key="4">
    <source>
        <dbReference type="ARBA" id="ARBA00022964"/>
    </source>
</evidence>
<dbReference type="AlphaFoldDB" id="A0A5C8ZQ55"/>
<dbReference type="Gene3D" id="2.60.120.620">
    <property type="entry name" value="q2cbj1_9rhob like domain"/>
    <property type="match status" value="1"/>
</dbReference>
<dbReference type="GO" id="GO:0031418">
    <property type="term" value="F:L-ascorbic acid binding"/>
    <property type="evidence" value="ECO:0007669"/>
    <property type="project" value="UniProtKB-KW"/>
</dbReference>
<name>A0A5C8ZQ55_9GAMM</name>
<evidence type="ECO:0000256" key="1">
    <source>
        <dbReference type="ARBA" id="ARBA00001961"/>
    </source>
</evidence>
<feature type="domain" description="Fe2OG dioxygenase" evidence="7">
    <location>
        <begin position="61"/>
        <end position="161"/>
    </location>
</feature>
<keyword evidence="6" id="KW-0408">Iron</keyword>
<evidence type="ECO:0000313" key="9">
    <source>
        <dbReference type="Proteomes" id="UP000321933"/>
    </source>
</evidence>
<proteinExistence type="predicted"/>
<dbReference type="GO" id="GO:0005506">
    <property type="term" value="F:iron ion binding"/>
    <property type="evidence" value="ECO:0007669"/>
    <property type="project" value="InterPro"/>
</dbReference>
<dbReference type="Proteomes" id="UP000321933">
    <property type="component" value="Unassembled WGS sequence"/>
</dbReference>
<sequence length="171" mass="19800">MVAESHAQPARVVAGDNDLRKTAWRETELVEQGAYADEVLNLVRRIYRDYAEPFYHCRLRSLESPHILRYSSGSYYRPHADSDQLNPDTGRWEKTLDRDLSLLLYLDEDYEGGELVFPNLDFEIRPCAGMLLMFPSDFRYLHGVRPVSRGQRHAVVSWCALQGPRKQRVAS</sequence>
<dbReference type="InterPro" id="IPR006620">
    <property type="entry name" value="Pro_4_hyd_alph"/>
</dbReference>
<reference evidence="8 9" key="1">
    <citation type="submission" date="2019-08" db="EMBL/GenBank/DDBJ databases">
        <title>Parahaliea maris sp. nov., isolated from the surface seawater.</title>
        <authorList>
            <person name="Liu Y."/>
        </authorList>
    </citation>
    <scope>NUCLEOTIDE SEQUENCE [LARGE SCALE GENOMIC DNA]</scope>
    <source>
        <strain evidence="8 9">S2-26</strain>
    </source>
</reference>
<gene>
    <name evidence="8" type="ORF">FVW59_17760</name>
</gene>
<dbReference type="InterPro" id="IPR044862">
    <property type="entry name" value="Pro_4_hyd_alph_FE2OG_OXY"/>
</dbReference>
<dbReference type="PROSITE" id="PS51471">
    <property type="entry name" value="FE2OG_OXY"/>
    <property type="match status" value="1"/>
</dbReference>
<comment type="cofactor">
    <cofactor evidence="1">
        <name>L-ascorbate</name>
        <dbReference type="ChEBI" id="CHEBI:38290"/>
    </cofactor>
</comment>
<evidence type="ECO:0000313" key="8">
    <source>
        <dbReference type="EMBL" id="TXS89471.1"/>
    </source>
</evidence>
<evidence type="ECO:0000259" key="7">
    <source>
        <dbReference type="PROSITE" id="PS51471"/>
    </source>
</evidence>
<accession>A0A5C8ZQ55</accession>
<dbReference type="EMBL" id="VRYZ01000009">
    <property type="protein sequence ID" value="TXS89471.1"/>
    <property type="molecule type" value="Genomic_DNA"/>
</dbReference>
<dbReference type="OrthoDB" id="269774at2"/>
<evidence type="ECO:0000256" key="3">
    <source>
        <dbReference type="ARBA" id="ARBA00022896"/>
    </source>
</evidence>
<protein>
    <submittedName>
        <fullName evidence="8">2OG-Fe(II) oxygenase</fullName>
    </submittedName>
</protein>
<dbReference type="PANTHER" id="PTHR10869:SF246">
    <property type="entry name" value="TRANSMEMBRANE PROLYL 4-HYDROXYLASE"/>
    <property type="match status" value="1"/>
</dbReference>
<evidence type="ECO:0000256" key="2">
    <source>
        <dbReference type="ARBA" id="ARBA00022723"/>
    </source>
</evidence>
<organism evidence="8 9">
    <name type="scientific">Parahaliea aestuarii</name>
    <dbReference type="NCBI Taxonomy" id="1852021"/>
    <lineage>
        <taxon>Bacteria</taxon>
        <taxon>Pseudomonadati</taxon>
        <taxon>Pseudomonadota</taxon>
        <taxon>Gammaproteobacteria</taxon>
        <taxon>Cellvibrionales</taxon>
        <taxon>Halieaceae</taxon>
        <taxon>Parahaliea</taxon>
    </lineage>
</organism>
<dbReference type="SMART" id="SM00702">
    <property type="entry name" value="P4Hc"/>
    <property type="match status" value="1"/>
</dbReference>
<keyword evidence="2" id="KW-0479">Metal-binding</keyword>
<dbReference type="GO" id="GO:0004656">
    <property type="term" value="F:procollagen-proline 4-dioxygenase activity"/>
    <property type="evidence" value="ECO:0007669"/>
    <property type="project" value="TreeGrafter"/>
</dbReference>
<evidence type="ECO:0000256" key="5">
    <source>
        <dbReference type="ARBA" id="ARBA00023002"/>
    </source>
</evidence>
<keyword evidence="9" id="KW-1185">Reference proteome</keyword>
<keyword evidence="5" id="KW-0560">Oxidoreductase</keyword>
<keyword evidence="4" id="KW-0223">Dioxygenase</keyword>
<dbReference type="PANTHER" id="PTHR10869">
    <property type="entry name" value="PROLYL 4-HYDROXYLASE ALPHA SUBUNIT"/>
    <property type="match status" value="1"/>
</dbReference>
<dbReference type="InterPro" id="IPR045054">
    <property type="entry name" value="P4HA-like"/>
</dbReference>
<comment type="caution">
    <text evidence="8">The sequence shown here is derived from an EMBL/GenBank/DDBJ whole genome shotgun (WGS) entry which is preliminary data.</text>
</comment>
<evidence type="ECO:0000256" key="6">
    <source>
        <dbReference type="ARBA" id="ARBA00023004"/>
    </source>
</evidence>
<dbReference type="Pfam" id="PF13640">
    <property type="entry name" value="2OG-FeII_Oxy_3"/>
    <property type="match status" value="1"/>
</dbReference>
<dbReference type="InterPro" id="IPR005123">
    <property type="entry name" value="Oxoglu/Fe-dep_dioxygenase_dom"/>
</dbReference>
<keyword evidence="3" id="KW-0847">Vitamin C</keyword>